<dbReference type="PANTHER" id="PTHR43673">
    <property type="entry name" value="NAD(P)H NITROREDUCTASE YDGI-RELATED"/>
    <property type="match status" value="1"/>
</dbReference>
<evidence type="ECO:0000256" key="5">
    <source>
        <dbReference type="ARBA" id="ARBA00023002"/>
    </source>
</evidence>
<dbReference type="Gene3D" id="3.40.109.10">
    <property type="entry name" value="NADH Oxidase"/>
    <property type="match status" value="1"/>
</dbReference>
<organism evidence="7 8">
    <name type="scientific">Candidatus Litorirhabdus singularis</name>
    <dbReference type="NCBI Taxonomy" id="2518993"/>
    <lineage>
        <taxon>Bacteria</taxon>
        <taxon>Pseudomonadati</taxon>
        <taxon>Pseudomonadota</taxon>
        <taxon>Gammaproteobacteria</taxon>
        <taxon>Cellvibrionales</taxon>
        <taxon>Halieaceae</taxon>
        <taxon>Candidatus Litorirhabdus</taxon>
    </lineage>
</organism>
<evidence type="ECO:0000256" key="1">
    <source>
        <dbReference type="ARBA" id="ARBA00001917"/>
    </source>
</evidence>
<sequence length="220" mass="24330">MTVEEAIRGRYSIRGFLPDPVPQSTLNNVFELAQWAPSGTNIQPWQVYVASGDTLVTLREEFKRRARAGEKGHPDHSDSGKMGELWRQRRRDCAAALYDAMGIEWEDKAGRAAAAFRNFEMFDAPHVAFLCMHENFGKSSAADVGMYAQTLMLALTAHGLASCAQGTMGHHPQLVRDTFGIESEVKLLFGISFGYEDTSVPANATRTSRAPLSESVVFRD</sequence>
<dbReference type="Proteomes" id="UP001143362">
    <property type="component" value="Unassembled WGS sequence"/>
</dbReference>
<evidence type="ECO:0000259" key="6">
    <source>
        <dbReference type="Pfam" id="PF00881"/>
    </source>
</evidence>
<comment type="cofactor">
    <cofactor evidence="1">
        <name>FMN</name>
        <dbReference type="ChEBI" id="CHEBI:58210"/>
    </cofactor>
</comment>
<gene>
    <name evidence="7" type="ORF">EYC98_17285</name>
</gene>
<evidence type="ECO:0000256" key="3">
    <source>
        <dbReference type="ARBA" id="ARBA00022630"/>
    </source>
</evidence>
<keyword evidence="3" id="KW-0285">Flavoprotein</keyword>
<feature type="domain" description="Nitroreductase" evidence="6">
    <location>
        <begin position="7"/>
        <end position="195"/>
    </location>
</feature>
<dbReference type="RefSeq" id="WP_279246649.1">
    <property type="nucleotide sequence ID" value="NZ_SHNN01000004.1"/>
</dbReference>
<keyword evidence="8" id="KW-1185">Reference proteome</keyword>
<accession>A0ABT3TJX6</accession>
<comment type="caution">
    <text evidence="7">The sequence shown here is derived from an EMBL/GenBank/DDBJ whole genome shotgun (WGS) entry which is preliminary data.</text>
</comment>
<dbReference type="CDD" id="cd02136">
    <property type="entry name" value="PnbA_NfnB-like"/>
    <property type="match status" value="1"/>
</dbReference>
<reference evidence="7" key="1">
    <citation type="submission" date="2019-02" db="EMBL/GenBank/DDBJ databases">
        <authorList>
            <person name="Li S.-H."/>
        </authorList>
    </citation>
    <scope>NUCLEOTIDE SEQUENCE</scope>
    <source>
        <strain evidence="7">IMCC14734</strain>
    </source>
</reference>
<dbReference type="PANTHER" id="PTHR43673:SF2">
    <property type="entry name" value="NITROREDUCTASE"/>
    <property type="match status" value="1"/>
</dbReference>
<comment type="similarity">
    <text evidence="2">Belongs to the nitroreductase family.</text>
</comment>
<keyword evidence="5" id="KW-0560">Oxidoreductase</keyword>
<evidence type="ECO:0000313" key="7">
    <source>
        <dbReference type="EMBL" id="MCX2982617.1"/>
    </source>
</evidence>
<evidence type="ECO:0000313" key="8">
    <source>
        <dbReference type="Proteomes" id="UP001143362"/>
    </source>
</evidence>
<dbReference type="SUPFAM" id="SSF55469">
    <property type="entry name" value="FMN-dependent nitroreductase-like"/>
    <property type="match status" value="1"/>
</dbReference>
<proteinExistence type="inferred from homology"/>
<dbReference type="InterPro" id="IPR000415">
    <property type="entry name" value="Nitroreductase-like"/>
</dbReference>
<keyword evidence="4" id="KW-0288">FMN</keyword>
<dbReference type="Pfam" id="PF00881">
    <property type="entry name" value="Nitroreductase"/>
    <property type="match status" value="1"/>
</dbReference>
<evidence type="ECO:0000256" key="4">
    <source>
        <dbReference type="ARBA" id="ARBA00022643"/>
    </source>
</evidence>
<name>A0ABT3TJX6_9GAMM</name>
<dbReference type="InterPro" id="IPR029479">
    <property type="entry name" value="Nitroreductase"/>
</dbReference>
<protein>
    <submittedName>
        <fullName evidence="7">Nitroreductase</fullName>
    </submittedName>
</protein>
<dbReference type="EMBL" id="SHNN01000004">
    <property type="protein sequence ID" value="MCX2982617.1"/>
    <property type="molecule type" value="Genomic_DNA"/>
</dbReference>
<evidence type="ECO:0000256" key="2">
    <source>
        <dbReference type="ARBA" id="ARBA00007118"/>
    </source>
</evidence>